<dbReference type="Gene3D" id="1.10.10.60">
    <property type="entry name" value="Homeodomain-like"/>
    <property type="match status" value="1"/>
</dbReference>
<evidence type="ECO:0000256" key="4">
    <source>
        <dbReference type="SAM" id="MobiDB-lite"/>
    </source>
</evidence>
<reference evidence="6" key="1">
    <citation type="submission" date="2021-01" db="EMBL/GenBank/DDBJ databases">
        <authorList>
            <person name="Corre E."/>
            <person name="Pelletier E."/>
            <person name="Niang G."/>
            <person name="Scheremetjew M."/>
            <person name="Finn R."/>
            <person name="Kale V."/>
            <person name="Holt S."/>
            <person name="Cochrane G."/>
            <person name="Meng A."/>
            <person name="Brown T."/>
            <person name="Cohen L."/>
        </authorList>
    </citation>
    <scope>NUCLEOTIDE SEQUENCE</scope>
    <source>
        <strain evidence="6">CCMP219</strain>
    </source>
</reference>
<dbReference type="InterPro" id="IPR046955">
    <property type="entry name" value="PHR1-like"/>
</dbReference>
<feature type="region of interest" description="Disordered" evidence="4">
    <location>
        <begin position="310"/>
        <end position="337"/>
    </location>
</feature>
<organism evidence="6">
    <name type="scientific">Chlamydomonas euryale</name>
    <dbReference type="NCBI Taxonomy" id="1486919"/>
    <lineage>
        <taxon>Eukaryota</taxon>
        <taxon>Viridiplantae</taxon>
        <taxon>Chlorophyta</taxon>
        <taxon>core chlorophytes</taxon>
        <taxon>Chlorophyceae</taxon>
        <taxon>CS clade</taxon>
        <taxon>Chlamydomonadales</taxon>
        <taxon>Chlamydomonadaceae</taxon>
        <taxon>Chlamydomonas</taxon>
    </lineage>
</organism>
<dbReference type="GO" id="GO:0003700">
    <property type="term" value="F:DNA-binding transcription factor activity"/>
    <property type="evidence" value="ECO:0007669"/>
    <property type="project" value="InterPro"/>
</dbReference>
<dbReference type="PANTHER" id="PTHR31499:SF80">
    <property type="entry name" value="HTH MYB-TYPE DOMAIN-CONTAINING PROTEIN"/>
    <property type="match status" value="1"/>
</dbReference>
<keyword evidence="2" id="KW-0804">Transcription</keyword>
<dbReference type="PROSITE" id="PS51294">
    <property type="entry name" value="HTH_MYB"/>
    <property type="match status" value="1"/>
</dbReference>
<feature type="compositionally biased region" description="Low complexity" evidence="4">
    <location>
        <begin position="82"/>
        <end position="93"/>
    </location>
</feature>
<dbReference type="InterPro" id="IPR009057">
    <property type="entry name" value="Homeodomain-like_sf"/>
</dbReference>
<sequence length="526" mass="54556">MGDHGSGDLSAVPPTALGAASALQHARPPPPQQGCLQDHHEQHRQTCRTVGAPLFPPGVPIAEAASGGLSPAAEGTLERPRGSGATSTRSSGRGPRRHSAPQGLLSDRDSQGHSRGRMRWTLKLHKRFVACIDMLGGPHQATPKGVLQLMNVDGLTIYHVKSHLQKYRLNNREGSNPLTDPEFLPASSMGASMDVSVEASIGASASGDADADAGADAPSCTGAVPASVCAAGGGGGDGGFGGGGCFGSGDGGGRGGSGGLTGASSFVNAPSDIVSELMSQPPVPTQYAPVPAHLVACRSALRPLNLTKSLPAGAGEKERTRAAQPPAPPPPLRHASSGTLVHVHTDGSSAGASDAVRLLAQPCGLNLSPQQRLQPHRPPPRSHQLCTPHPEQQQQHPPWQDPAAAPRGKSFSTELQRAMQHQKELQRMLQAQLEAQRQLQLQLEAHGHFIATLMTESAAGEAAVSASPVRPPVPQGPPHGSEPAHEAAAHERMSLPLWHEGALGHDDFPDDFGADLHALPHQDDLM</sequence>
<dbReference type="Pfam" id="PF00249">
    <property type="entry name" value="Myb_DNA-binding"/>
    <property type="match status" value="1"/>
</dbReference>
<evidence type="ECO:0000256" key="2">
    <source>
        <dbReference type="ARBA" id="ARBA00023163"/>
    </source>
</evidence>
<feature type="region of interest" description="Disordered" evidence="4">
    <location>
        <begin position="368"/>
        <end position="414"/>
    </location>
</feature>
<evidence type="ECO:0000256" key="3">
    <source>
        <dbReference type="ARBA" id="ARBA00023242"/>
    </source>
</evidence>
<dbReference type="SUPFAM" id="SSF46689">
    <property type="entry name" value="Homeodomain-like"/>
    <property type="match status" value="1"/>
</dbReference>
<feature type="domain" description="HTH myb-type" evidence="5">
    <location>
        <begin position="112"/>
        <end position="172"/>
    </location>
</feature>
<evidence type="ECO:0000259" key="5">
    <source>
        <dbReference type="PROSITE" id="PS51294"/>
    </source>
</evidence>
<dbReference type="FunFam" id="1.10.10.60:FF:000002">
    <property type="entry name" value="Myb family transcription factor"/>
    <property type="match status" value="1"/>
</dbReference>
<evidence type="ECO:0000256" key="1">
    <source>
        <dbReference type="ARBA" id="ARBA00023015"/>
    </source>
</evidence>
<evidence type="ECO:0000313" key="6">
    <source>
        <dbReference type="EMBL" id="CAD8299911.1"/>
    </source>
</evidence>
<dbReference type="InterPro" id="IPR001005">
    <property type="entry name" value="SANT/Myb"/>
</dbReference>
<name>A0A7R9VN96_9CHLO</name>
<feature type="region of interest" description="Disordered" evidence="4">
    <location>
        <begin position="1"/>
        <end position="116"/>
    </location>
</feature>
<protein>
    <recommendedName>
        <fullName evidence="5">HTH myb-type domain-containing protein</fullName>
    </recommendedName>
</protein>
<dbReference type="AlphaFoldDB" id="A0A7R9VN96"/>
<accession>A0A7R9VN96</accession>
<dbReference type="InterPro" id="IPR006447">
    <property type="entry name" value="Myb_dom_plants"/>
</dbReference>
<dbReference type="PANTHER" id="PTHR31499">
    <property type="entry name" value="MYB FAMILY TRANSCRIPTION FACTOR PHL11"/>
    <property type="match status" value="1"/>
</dbReference>
<dbReference type="InterPro" id="IPR017930">
    <property type="entry name" value="Myb_dom"/>
</dbReference>
<keyword evidence="3" id="KW-0539">Nucleus</keyword>
<dbReference type="InterPro" id="IPR025756">
    <property type="entry name" value="Myb_CC_LHEQLE"/>
</dbReference>
<dbReference type="EMBL" id="HBEC01032965">
    <property type="protein sequence ID" value="CAD8299911.1"/>
    <property type="molecule type" value="Transcribed_RNA"/>
</dbReference>
<feature type="compositionally biased region" description="Low complexity" evidence="4">
    <location>
        <begin position="382"/>
        <end position="406"/>
    </location>
</feature>
<proteinExistence type="predicted"/>
<dbReference type="Pfam" id="PF14379">
    <property type="entry name" value="Myb_CC_LHEQLE"/>
    <property type="match status" value="1"/>
</dbReference>
<keyword evidence="1" id="KW-0805">Transcription regulation</keyword>
<gene>
    <name evidence="6" type="ORF">CEUR00632_LOCUS15309</name>
</gene>
<feature type="region of interest" description="Disordered" evidence="4">
    <location>
        <begin position="462"/>
        <end position="490"/>
    </location>
</feature>
<dbReference type="GO" id="GO:0003677">
    <property type="term" value="F:DNA binding"/>
    <property type="evidence" value="ECO:0007669"/>
    <property type="project" value="InterPro"/>
</dbReference>
<dbReference type="NCBIfam" id="TIGR01557">
    <property type="entry name" value="myb_SHAQKYF"/>
    <property type="match status" value="1"/>
</dbReference>